<accession>X8JC67</accession>
<dbReference type="EMBL" id="JATN01000319">
    <property type="protein sequence ID" value="EUC60866.1"/>
    <property type="molecule type" value="Genomic_DNA"/>
</dbReference>
<evidence type="ECO:0000313" key="2">
    <source>
        <dbReference type="Proteomes" id="UP000030108"/>
    </source>
</evidence>
<comment type="caution">
    <text evidence="1">The sequence shown here is derived from an EMBL/GenBank/DDBJ whole genome shotgun (WGS) entry which is preliminary data.</text>
</comment>
<sequence>MSGPRVSTSKVRGLAARMRRTLSREPRWLRLTSLVFLRWLWANMAK</sequence>
<proteinExistence type="predicted"/>
<dbReference type="AlphaFoldDB" id="X8JC67"/>
<evidence type="ECO:0000313" key="1">
    <source>
        <dbReference type="EMBL" id="EUC60866.1"/>
    </source>
</evidence>
<name>X8JC67_9AGAM</name>
<organism evidence="1 2">
    <name type="scientific">Rhizoctonia solani AG-3 Rhs1AP</name>
    <dbReference type="NCBI Taxonomy" id="1086054"/>
    <lineage>
        <taxon>Eukaryota</taxon>
        <taxon>Fungi</taxon>
        <taxon>Dikarya</taxon>
        <taxon>Basidiomycota</taxon>
        <taxon>Agaricomycotina</taxon>
        <taxon>Agaricomycetes</taxon>
        <taxon>Cantharellales</taxon>
        <taxon>Ceratobasidiaceae</taxon>
        <taxon>Rhizoctonia</taxon>
    </lineage>
</organism>
<reference evidence="2" key="1">
    <citation type="journal article" date="2014" name="Genome Announc.">
        <title>Draft genome sequence of the plant-pathogenic soil fungus Rhizoctonia solani anastomosis group 3 strain Rhs1AP.</title>
        <authorList>
            <person name="Cubeta M.A."/>
            <person name="Thomas E."/>
            <person name="Dean R.A."/>
            <person name="Jabaji S."/>
            <person name="Neate S.M."/>
            <person name="Tavantzis S."/>
            <person name="Toda T."/>
            <person name="Vilgalys R."/>
            <person name="Bharathan N."/>
            <person name="Fedorova-Abrams N."/>
            <person name="Pakala S.B."/>
            <person name="Pakala S.M."/>
            <person name="Zafar N."/>
            <person name="Joardar V."/>
            <person name="Losada L."/>
            <person name="Nierman W.C."/>
        </authorList>
    </citation>
    <scope>NUCLEOTIDE SEQUENCE [LARGE SCALE GENOMIC DNA]</scope>
    <source>
        <strain evidence="2">AG-3</strain>
    </source>
</reference>
<gene>
    <name evidence="1" type="ORF">RSOL_372310</name>
</gene>
<protein>
    <submittedName>
        <fullName evidence="1">Uncharacterized protein</fullName>
    </submittedName>
</protein>
<dbReference type="Proteomes" id="UP000030108">
    <property type="component" value="Unassembled WGS sequence"/>
</dbReference>